<keyword evidence="3" id="KW-1185">Reference proteome</keyword>
<evidence type="ECO:0000256" key="1">
    <source>
        <dbReference type="SAM" id="SignalP"/>
    </source>
</evidence>
<comment type="caution">
    <text evidence="2">The sequence shown here is derived from an EMBL/GenBank/DDBJ whole genome shotgun (WGS) entry which is preliminary data.</text>
</comment>
<accession>A0A2G1QGX8</accession>
<dbReference type="Proteomes" id="UP000221168">
    <property type="component" value="Unassembled WGS sequence"/>
</dbReference>
<name>A0A2G1QGX8_9HYPH</name>
<keyword evidence="1" id="KW-0732">Signal</keyword>
<proteinExistence type="predicted"/>
<evidence type="ECO:0008006" key="4">
    <source>
        <dbReference type="Google" id="ProtNLM"/>
    </source>
</evidence>
<evidence type="ECO:0000313" key="2">
    <source>
        <dbReference type="EMBL" id="PHP64721.1"/>
    </source>
</evidence>
<dbReference type="InterPro" id="IPR025644">
    <property type="entry name" value="DUF4344"/>
</dbReference>
<evidence type="ECO:0000313" key="3">
    <source>
        <dbReference type="Proteomes" id="UP000221168"/>
    </source>
</evidence>
<dbReference type="AlphaFoldDB" id="A0A2G1QGX8"/>
<feature type="signal peptide" evidence="1">
    <location>
        <begin position="1"/>
        <end position="29"/>
    </location>
</feature>
<dbReference type="OrthoDB" id="935695at2"/>
<organism evidence="2 3">
    <name type="scientific">Zhengella mangrovi</name>
    <dbReference type="NCBI Taxonomy" id="1982044"/>
    <lineage>
        <taxon>Bacteria</taxon>
        <taxon>Pseudomonadati</taxon>
        <taxon>Pseudomonadota</taxon>
        <taxon>Alphaproteobacteria</taxon>
        <taxon>Hyphomicrobiales</taxon>
        <taxon>Notoacmeibacteraceae</taxon>
        <taxon>Zhengella</taxon>
    </lineage>
</organism>
<dbReference type="EMBL" id="PDVP01000025">
    <property type="protein sequence ID" value="PHP64721.1"/>
    <property type="molecule type" value="Genomic_DNA"/>
</dbReference>
<gene>
    <name evidence="2" type="ORF">CSC94_22870</name>
</gene>
<sequence length="298" mass="33595">MIMAGTVSKLALALAAMAGAAMTAAPAVAAAKTDQIAIEYKVPANPDFKPMYEILRQQQVLEKTEIFLSPFKLPRKVVFQFSECAGEDDAFYGDNTITMCYELVKRLVDTMPKDIQFKRFETVDTVIGPLVDTILHEFAHALFDILRIPLLGREEDAADQVAAYIYLQFDEKIAKRLVFGTAYNFYTESQAAGAAQTRDQFNTEFSEVHSTPMQRAFNLLCMAYGSDPEAYQGLVELKFLPEERAETCGEEYEQVQDAVEALIRPHVDMEKMREISDSAWLDRVRAKSAQWRGSVVRK</sequence>
<protein>
    <recommendedName>
        <fullName evidence="4">Metallopeptidase DUF4344</fullName>
    </recommendedName>
</protein>
<feature type="chain" id="PRO_5013565261" description="Metallopeptidase DUF4344" evidence="1">
    <location>
        <begin position="30"/>
        <end position="298"/>
    </location>
</feature>
<dbReference type="Pfam" id="PF14247">
    <property type="entry name" value="DUF4344"/>
    <property type="match status" value="1"/>
</dbReference>
<reference evidence="2 3" key="1">
    <citation type="submission" date="2017-10" db="EMBL/GenBank/DDBJ databases">
        <title>Sedimentibacterium mangrovi gen. nov., sp. nov., a novel member of family Phyllobacteriacea isolated from mangrove sediment.</title>
        <authorList>
            <person name="Liao H."/>
            <person name="Tian Y."/>
        </authorList>
    </citation>
    <scope>NUCLEOTIDE SEQUENCE [LARGE SCALE GENOMIC DNA]</scope>
    <source>
        <strain evidence="2 3">X9-2-2</strain>
    </source>
</reference>